<dbReference type="PANTHER" id="PTHR45968">
    <property type="entry name" value="OSJNBA0019K04.7 PROTEIN"/>
    <property type="match status" value="1"/>
</dbReference>
<feature type="disulfide bond" evidence="4">
    <location>
        <begin position="379"/>
        <end position="433"/>
    </location>
</feature>
<dbReference type="InterPro" id="IPR000172">
    <property type="entry name" value="GMC_OxRdtase_N"/>
</dbReference>
<dbReference type="InterPro" id="IPR012132">
    <property type="entry name" value="GMC_OxRdtase"/>
</dbReference>
<feature type="domain" description="Glucose-methanol-choline oxidoreductase N-terminal" evidence="5">
    <location>
        <begin position="22"/>
        <end position="295"/>
    </location>
</feature>
<dbReference type="InterPro" id="IPR051871">
    <property type="entry name" value="GMC_Oxidoreductase-Related"/>
</dbReference>
<dbReference type="Gramene" id="EFJ24881">
    <property type="protein sequence ID" value="EFJ24881"/>
    <property type="gene ID" value="SELMODRAFT_100252"/>
</dbReference>
<keyword evidence="2" id="KW-0732">Signal</keyword>
<dbReference type="FunCoup" id="D8RSK4">
    <property type="interactions" value="370"/>
</dbReference>
<protein>
    <recommendedName>
        <fullName evidence="9">Glucose-methanol-choline oxidoreductase N-terminal domain-containing protein</fullName>
    </recommendedName>
</protein>
<evidence type="ECO:0000313" key="8">
    <source>
        <dbReference type="Proteomes" id="UP000001514"/>
    </source>
</evidence>
<feature type="binding site" evidence="3">
    <location>
        <begin position="481"/>
        <end position="482"/>
    </location>
    <ligand>
        <name>FAD</name>
        <dbReference type="ChEBI" id="CHEBI:57692"/>
    </ligand>
</feature>
<dbReference type="HOGENOM" id="CLU_026750_0_0_1"/>
<dbReference type="GO" id="GO:0016614">
    <property type="term" value="F:oxidoreductase activity, acting on CH-OH group of donors"/>
    <property type="evidence" value="ECO:0007669"/>
    <property type="project" value="InterPro"/>
</dbReference>
<dbReference type="OMA" id="YQSVDPE"/>
<evidence type="ECO:0008006" key="9">
    <source>
        <dbReference type="Google" id="ProtNLM"/>
    </source>
</evidence>
<dbReference type="EMBL" id="GL377588">
    <property type="protein sequence ID" value="EFJ24881.1"/>
    <property type="molecule type" value="Genomic_DNA"/>
</dbReference>
<dbReference type="InterPro" id="IPR007867">
    <property type="entry name" value="GMC_OxRtase_C"/>
</dbReference>
<dbReference type="KEGG" id="smo:SELMODRAFT_100252"/>
<evidence type="ECO:0000313" key="7">
    <source>
        <dbReference type="EMBL" id="EFJ24881.1"/>
    </source>
</evidence>
<feature type="binding site" evidence="3">
    <location>
        <position position="470"/>
    </location>
    <ligand>
        <name>FAD</name>
        <dbReference type="ChEBI" id="CHEBI:57692"/>
    </ligand>
</feature>
<feature type="non-terminal residue" evidence="7">
    <location>
        <position position="1"/>
    </location>
</feature>
<feature type="binding site" evidence="3">
    <location>
        <position position="97"/>
    </location>
    <ligand>
        <name>FAD</name>
        <dbReference type="ChEBI" id="CHEBI:57692"/>
    </ligand>
</feature>
<dbReference type="GO" id="GO:0050660">
    <property type="term" value="F:flavin adenine dinucleotide binding"/>
    <property type="evidence" value="ECO:0007669"/>
    <property type="project" value="InterPro"/>
</dbReference>
<evidence type="ECO:0000259" key="5">
    <source>
        <dbReference type="Pfam" id="PF00732"/>
    </source>
</evidence>
<dbReference type="Gene3D" id="3.30.410.40">
    <property type="match status" value="1"/>
</dbReference>
<organism evidence="8">
    <name type="scientific">Selaginella moellendorffii</name>
    <name type="common">Spikemoss</name>
    <dbReference type="NCBI Taxonomy" id="88036"/>
    <lineage>
        <taxon>Eukaryota</taxon>
        <taxon>Viridiplantae</taxon>
        <taxon>Streptophyta</taxon>
        <taxon>Embryophyta</taxon>
        <taxon>Tracheophyta</taxon>
        <taxon>Lycopodiopsida</taxon>
        <taxon>Selaginellales</taxon>
        <taxon>Selaginellaceae</taxon>
        <taxon>Selaginella</taxon>
    </lineage>
</organism>
<keyword evidence="8" id="KW-1185">Reference proteome</keyword>
<dbReference type="PANTHER" id="PTHR45968:SF3">
    <property type="entry name" value="OS04G0573100 PROTEIN"/>
    <property type="match status" value="1"/>
</dbReference>
<dbReference type="InParanoid" id="D8RSK4"/>
<dbReference type="Pfam" id="PF05199">
    <property type="entry name" value="GMC_oxred_C"/>
    <property type="match status" value="1"/>
</dbReference>
<feature type="binding site" evidence="3">
    <location>
        <begin position="441"/>
        <end position="442"/>
    </location>
    <ligand>
        <name>FAD</name>
        <dbReference type="ChEBI" id="CHEBI:57692"/>
    </ligand>
</feature>
<comment type="cofactor">
    <cofactor evidence="3">
        <name>FAD</name>
        <dbReference type="ChEBI" id="CHEBI:57692"/>
    </cofactor>
</comment>
<keyword evidence="4" id="KW-1015">Disulfide bond</keyword>
<dbReference type="SUPFAM" id="SSF54373">
    <property type="entry name" value="FAD-linked reductases, C-terminal domain"/>
    <property type="match status" value="1"/>
</dbReference>
<sequence>ADETYPYSFLRDAADSPVYEQYDYIIVGGGTAGCPLAATLSRYFRVLVLERGPSPYGNANITRIENFGRSLNDTEGQFTPAQAFTSTDGVRNTRPRVLGGGSCLNAGFYTRASPDYVRRVGWDARLVNQSYPWVERVVAFVPQLGAFQSAFRAGLLETGVTPDNGATFDHIYGTKTGGSIFDHQGNRHTAADLLRYASARNILVLLRASVQRILFDTSGYQPRAIGVQYRDANSRMHIARLNSNRQSQVILSAGAMGSPQLLMLNGIGPRAHLESMGIRVLVNLPGVGQGMADNPMNTVYLLSPAPVETNLIQVVGITHYGSFIEAGSGELDGLSAGVLLEKVIGPRSSGQMTLTSLDAADNPQVTFNYFQDPEDLQSCVEGINQIEEIILSSSMRRFRYDAQALPSGGTVASPVRADSTLRSSVNVTLASFCRSTVQTIWHYHGGCQVGRVVDSDYHVLGVDALRVIDGSTFNFSPGTNPQATVMMLGRYMGLRIIAERMRR</sequence>
<gene>
    <name evidence="7" type="ORF">SELMODRAFT_100252</name>
</gene>
<evidence type="ECO:0000259" key="6">
    <source>
        <dbReference type="Pfam" id="PF05199"/>
    </source>
</evidence>
<keyword evidence="3" id="KW-0274">FAD</keyword>
<evidence type="ECO:0000256" key="3">
    <source>
        <dbReference type="PIRSR" id="PIRSR000137-2"/>
    </source>
</evidence>
<dbReference type="SUPFAM" id="SSF51905">
    <property type="entry name" value="FAD/NAD(P)-binding domain"/>
    <property type="match status" value="1"/>
</dbReference>
<name>D8RSK4_SELML</name>
<accession>D8RSK4</accession>
<dbReference type="OrthoDB" id="269227at2759"/>
<comment type="similarity">
    <text evidence="1">Belongs to the GMC oxidoreductase family.</text>
</comment>
<dbReference type="eggNOG" id="KOG1238">
    <property type="taxonomic scope" value="Eukaryota"/>
</dbReference>
<dbReference type="Pfam" id="PF00732">
    <property type="entry name" value="GMC_oxred_N"/>
    <property type="match status" value="1"/>
</dbReference>
<dbReference type="AlphaFoldDB" id="D8RSK4"/>
<dbReference type="InterPro" id="IPR036188">
    <property type="entry name" value="FAD/NAD-bd_sf"/>
</dbReference>
<evidence type="ECO:0000256" key="2">
    <source>
        <dbReference type="ARBA" id="ARBA00022729"/>
    </source>
</evidence>
<dbReference type="PIRSF" id="PIRSF000137">
    <property type="entry name" value="Alcohol_oxidase"/>
    <property type="match status" value="1"/>
</dbReference>
<evidence type="ECO:0000256" key="1">
    <source>
        <dbReference type="ARBA" id="ARBA00010790"/>
    </source>
</evidence>
<evidence type="ECO:0000256" key="4">
    <source>
        <dbReference type="PIRSR" id="PIRSR000137-3"/>
    </source>
</evidence>
<feature type="binding site" evidence="3">
    <location>
        <position position="210"/>
    </location>
    <ligand>
        <name>FAD</name>
        <dbReference type="ChEBI" id="CHEBI:57692"/>
    </ligand>
</feature>
<dbReference type="Gene3D" id="3.50.50.60">
    <property type="entry name" value="FAD/NAD(P)-binding domain"/>
    <property type="match status" value="1"/>
</dbReference>
<dbReference type="Proteomes" id="UP000001514">
    <property type="component" value="Unassembled WGS sequence"/>
</dbReference>
<dbReference type="STRING" id="88036.D8RSK4"/>
<keyword evidence="3" id="KW-0285">Flavoprotein</keyword>
<reference evidence="7 8" key="1">
    <citation type="journal article" date="2011" name="Science">
        <title>The Selaginella genome identifies genetic changes associated with the evolution of vascular plants.</title>
        <authorList>
            <person name="Banks J.A."/>
            <person name="Nishiyama T."/>
            <person name="Hasebe M."/>
            <person name="Bowman J.L."/>
            <person name="Gribskov M."/>
            <person name="dePamphilis C."/>
            <person name="Albert V.A."/>
            <person name="Aono N."/>
            <person name="Aoyama T."/>
            <person name="Ambrose B.A."/>
            <person name="Ashton N.W."/>
            <person name="Axtell M.J."/>
            <person name="Barker E."/>
            <person name="Barker M.S."/>
            <person name="Bennetzen J.L."/>
            <person name="Bonawitz N.D."/>
            <person name="Chapple C."/>
            <person name="Cheng C."/>
            <person name="Correa L.G."/>
            <person name="Dacre M."/>
            <person name="DeBarry J."/>
            <person name="Dreyer I."/>
            <person name="Elias M."/>
            <person name="Engstrom E.M."/>
            <person name="Estelle M."/>
            <person name="Feng L."/>
            <person name="Finet C."/>
            <person name="Floyd S.K."/>
            <person name="Frommer W.B."/>
            <person name="Fujita T."/>
            <person name="Gramzow L."/>
            <person name="Gutensohn M."/>
            <person name="Harholt J."/>
            <person name="Hattori M."/>
            <person name="Heyl A."/>
            <person name="Hirai T."/>
            <person name="Hiwatashi Y."/>
            <person name="Ishikawa M."/>
            <person name="Iwata M."/>
            <person name="Karol K.G."/>
            <person name="Koehler B."/>
            <person name="Kolukisaoglu U."/>
            <person name="Kubo M."/>
            <person name="Kurata T."/>
            <person name="Lalonde S."/>
            <person name="Li K."/>
            <person name="Li Y."/>
            <person name="Litt A."/>
            <person name="Lyons E."/>
            <person name="Manning G."/>
            <person name="Maruyama T."/>
            <person name="Michael T.P."/>
            <person name="Mikami K."/>
            <person name="Miyazaki S."/>
            <person name="Morinaga S."/>
            <person name="Murata T."/>
            <person name="Mueller-Roeber B."/>
            <person name="Nelson D.R."/>
            <person name="Obara M."/>
            <person name="Oguri Y."/>
            <person name="Olmstead R.G."/>
            <person name="Onodera N."/>
            <person name="Petersen B.L."/>
            <person name="Pils B."/>
            <person name="Prigge M."/>
            <person name="Rensing S.A."/>
            <person name="Riano-Pachon D.M."/>
            <person name="Roberts A.W."/>
            <person name="Sato Y."/>
            <person name="Scheller H.V."/>
            <person name="Schulz B."/>
            <person name="Schulz C."/>
            <person name="Shakirov E.V."/>
            <person name="Shibagaki N."/>
            <person name="Shinohara N."/>
            <person name="Shippen D.E."/>
            <person name="Soerensen I."/>
            <person name="Sotooka R."/>
            <person name="Sugimoto N."/>
            <person name="Sugita M."/>
            <person name="Sumikawa N."/>
            <person name="Tanurdzic M."/>
            <person name="Theissen G."/>
            <person name="Ulvskov P."/>
            <person name="Wakazuki S."/>
            <person name="Weng J.K."/>
            <person name="Willats W.W."/>
            <person name="Wipf D."/>
            <person name="Wolf P.G."/>
            <person name="Yang L."/>
            <person name="Zimmer A.D."/>
            <person name="Zhu Q."/>
            <person name="Mitros T."/>
            <person name="Hellsten U."/>
            <person name="Loque D."/>
            <person name="Otillar R."/>
            <person name="Salamov A."/>
            <person name="Schmutz J."/>
            <person name="Shapiro H."/>
            <person name="Lindquist E."/>
            <person name="Lucas S."/>
            <person name="Rokhsar D."/>
            <person name="Grigoriev I.V."/>
        </authorList>
    </citation>
    <scope>NUCLEOTIDE SEQUENCE [LARGE SCALE GENOMIC DNA]</scope>
</reference>
<feature type="domain" description="Glucose-methanol-choline oxidoreductase C-terminal" evidence="6">
    <location>
        <begin position="346"/>
        <end position="489"/>
    </location>
</feature>
<proteinExistence type="inferred from homology"/>